<dbReference type="InterPro" id="IPR014782">
    <property type="entry name" value="Peptidase_M1_dom"/>
</dbReference>
<sequence length="251" mass="29296">YGIVEDKQNNLKVFHFPQDKDNASIIILAMNTALQLFTNWFGPADDFQGFAIIEIPEEYGSQTDVTSILQTANAFQKRDNLQALYHEISHIWSVKPKDPLPSRFESEGLAMFLQYLVLERLDNKPDALIKGYERLSDRFRQQCERNPKYKDVPIIEYGNEGMTDLSYTKGMLFFYLLYHVMGEKDFLDAAGSFYQKYKYSGATSEEFLNHVKERSIQNLERLYKEWIYGVESSKLILDGFPAEDLVNRYKK</sequence>
<dbReference type="InterPro" id="IPR027268">
    <property type="entry name" value="Peptidase_M4/M1_CTD_sf"/>
</dbReference>
<accession>X1D6W3</accession>
<dbReference type="EMBL" id="BART01024430">
    <property type="protein sequence ID" value="GAH04015.1"/>
    <property type="molecule type" value="Genomic_DNA"/>
</dbReference>
<name>X1D6W3_9ZZZZ</name>
<gene>
    <name evidence="2" type="ORF">S01H4_44132</name>
</gene>
<dbReference type="SUPFAM" id="SSF55486">
    <property type="entry name" value="Metalloproteases ('zincins'), catalytic domain"/>
    <property type="match status" value="1"/>
</dbReference>
<feature type="domain" description="Peptidase M1 membrane alanine aminopeptidase" evidence="1">
    <location>
        <begin position="71"/>
        <end position="226"/>
    </location>
</feature>
<evidence type="ECO:0000259" key="1">
    <source>
        <dbReference type="Pfam" id="PF01433"/>
    </source>
</evidence>
<comment type="caution">
    <text evidence="2">The sequence shown here is derived from an EMBL/GenBank/DDBJ whole genome shotgun (WGS) entry which is preliminary data.</text>
</comment>
<organism evidence="2">
    <name type="scientific">marine sediment metagenome</name>
    <dbReference type="NCBI Taxonomy" id="412755"/>
    <lineage>
        <taxon>unclassified sequences</taxon>
        <taxon>metagenomes</taxon>
        <taxon>ecological metagenomes</taxon>
    </lineage>
</organism>
<dbReference type="GO" id="GO:0008270">
    <property type="term" value="F:zinc ion binding"/>
    <property type="evidence" value="ECO:0007669"/>
    <property type="project" value="InterPro"/>
</dbReference>
<dbReference type="GO" id="GO:0008237">
    <property type="term" value="F:metallopeptidase activity"/>
    <property type="evidence" value="ECO:0007669"/>
    <property type="project" value="InterPro"/>
</dbReference>
<feature type="non-terminal residue" evidence="2">
    <location>
        <position position="1"/>
    </location>
</feature>
<evidence type="ECO:0000313" key="2">
    <source>
        <dbReference type="EMBL" id="GAH04015.1"/>
    </source>
</evidence>
<dbReference type="Gene3D" id="1.10.390.10">
    <property type="entry name" value="Neutral Protease Domain 2"/>
    <property type="match status" value="1"/>
</dbReference>
<dbReference type="AlphaFoldDB" id="X1D6W3"/>
<protein>
    <recommendedName>
        <fullName evidence="1">Peptidase M1 membrane alanine aminopeptidase domain-containing protein</fullName>
    </recommendedName>
</protein>
<proteinExistence type="predicted"/>
<reference evidence="2" key="1">
    <citation type="journal article" date="2014" name="Front. Microbiol.">
        <title>High frequency of phylogenetically diverse reductive dehalogenase-homologous genes in deep subseafloor sedimentary metagenomes.</title>
        <authorList>
            <person name="Kawai M."/>
            <person name="Futagami T."/>
            <person name="Toyoda A."/>
            <person name="Takaki Y."/>
            <person name="Nishi S."/>
            <person name="Hori S."/>
            <person name="Arai W."/>
            <person name="Tsubouchi T."/>
            <person name="Morono Y."/>
            <person name="Uchiyama I."/>
            <person name="Ito T."/>
            <person name="Fujiyama A."/>
            <person name="Inagaki F."/>
            <person name="Takami H."/>
        </authorList>
    </citation>
    <scope>NUCLEOTIDE SEQUENCE</scope>
    <source>
        <strain evidence="2">Expedition CK06-06</strain>
    </source>
</reference>
<dbReference type="Pfam" id="PF01433">
    <property type="entry name" value="Peptidase_M1"/>
    <property type="match status" value="1"/>
</dbReference>